<feature type="compositionally biased region" description="Acidic residues" evidence="9">
    <location>
        <begin position="159"/>
        <end position="171"/>
    </location>
</feature>
<feature type="region of interest" description="Disordered" evidence="9">
    <location>
        <begin position="156"/>
        <end position="192"/>
    </location>
</feature>
<sequence length="428" mass="47266">MSQSNEPLNGMAEPTDLLDGMDVEVDLTTQSLLLAAAHHDLSALKDLLRTSSATVVDPETGFTPLHAAVASLELDEEDKEGNEEERTQRRKEELEKGAETVRLLLQNGAIWNDLDSNDETAGCIARRLGLDEIYGLIVDAGCRAELLLRALEQYQPLGDDSDEDDDEEGEGDVVATEVADAEPEAKAADAMDTDTAVAVDPSTSNAAYLSSTLTQAPRAILDAGLNGVMMDWETPLMERHAELLLPTPGLRVLNVGHGMGIIDTFLQKHGPSSHHIIEAHPEVVASMKEKGWDKKPGVVVHEGRWQDVLPELIARSAETGEELVFDSVYFDTFAEDYGALKEFFSEWMIQFLDAEGRFGFFNGMGADRQVCYDVYTKVVEMDLFEAGFDVNWEDIKVQNLQEAGEWDGVRRPYFVADTYKLPTCKFMG</sequence>
<dbReference type="PANTHER" id="PTHR32379">
    <property type="entry name" value="GUANIDINOACETATE N-METHYLTRANSFERASE"/>
    <property type="match status" value="1"/>
</dbReference>
<dbReference type="FunFam" id="3.40.50.150:FF:000135">
    <property type="entry name" value="Arginine N-methyltransferase 2"/>
    <property type="match status" value="1"/>
</dbReference>
<dbReference type="EC" id="2.1.1.-" evidence="8"/>
<dbReference type="GO" id="GO:0005634">
    <property type="term" value="C:nucleus"/>
    <property type="evidence" value="ECO:0007669"/>
    <property type="project" value="UniProtKB-SubCell"/>
</dbReference>
<dbReference type="PROSITE" id="PS51559">
    <property type="entry name" value="SAM_RMT2"/>
    <property type="match status" value="1"/>
</dbReference>
<dbReference type="AlphaFoldDB" id="A0A6G1I1M6"/>
<dbReference type="InterPro" id="IPR017408">
    <property type="entry name" value="Arginine_N-MeTrfase_2"/>
</dbReference>
<feature type="compositionally biased region" description="Basic and acidic residues" evidence="9">
    <location>
        <begin position="84"/>
        <end position="94"/>
    </location>
</feature>
<evidence type="ECO:0000256" key="4">
    <source>
        <dbReference type="ARBA" id="ARBA00022603"/>
    </source>
</evidence>
<dbReference type="GO" id="GO:0032259">
    <property type="term" value="P:methylation"/>
    <property type="evidence" value="ECO:0007669"/>
    <property type="project" value="UniProtKB-KW"/>
</dbReference>
<dbReference type="InterPro" id="IPR029063">
    <property type="entry name" value="SAM-dependent_MTases_sf"/>
</dbReference>
<comment type="function">
    <text evidence="1 8">S-adenosyl-L-methionine-dependent protein-arginine N-methyltransferase that methylates the delta-nitrogen atom of arginine residues to form N5-methylarginine (type IV) in target proteins. Monomethylates ribosomal protein L12.</text>
</comment>
<evidence type="ECO:0000256" key="3">
    <source>
        <dbReference type="ARBA" id="ARBA00022490"/>
    </source>
</evidence>
<evidence type="ECO:0000256" key="6">
    <source>
        <dbReference type="ARBA" id="ARBA00022691"/>
    </source>
</evidence>
<accession>A0A6G1I1M6</accession>
<evidence type="ECO:0000313" key="12">
    <source>
        <dbReference type="Proteomes" id="UP000799640"/>
    </source>
</evidence>
<keyword evidence="4 8" id="KW-0489">Methyltransferase</keyword>
<dbReference type="InterPro" id="IPR036770">
    <property type="entry name" value="Ankyrin_rpt-contain_sf"/>
</dbReference>
<comment type="subcellular location">
    <subcellularLocation>
        <location evidence="8">Cytoplasm</location>
    </subcellularLocation>
    <subcellularLocation>
        <location evidence="8">Nucleus</location>
    </subcellularLocation>
</comment>
<protein>
    <recommendedName>
        <fullName evidence="8">Arginine N-methyltransferase 2</fullName>
        <ecNumber evidence="8">2.1.1.-</ecNumber>
    </recommendedName>
</protein>
<evidence type="ECO:0000256" key="1">
    <source>
        <dbReference type="ARBA" id="ARBA00002207"/>
    </source>
</evidence>
<feature type="compositionally biased region" description="Acidic residues" evidence="9">
    <location>
        <begin position="73"/>
        <end position="83"/>
    </location>
</feature>
<evidence type="ECO:0000259" key="10">
    <source>
        <dbReference type="PROSITE" id="PS51559"/>
    </source>
</evidence>
<name>A0A6G1I1M6_9PEZI</name>
<organism evidence="11 12">
    <name type="scientific">Trichodelitschia bisporula</name>
    <dbReference type="NCBI Taxonomy" id="703511"/>
    <lineage>
        <taxon>Eukaryota</taxon>
        <taxon>Fungi</taxon>
        <taxon>Dikarya</taxon>
        <taxon>Ascomycota</taxon>
        <taxon>Pezizomycotina</taxon>
        <taxon>Dothideomycetes</taxon>
        <taxon>Dothideomycetes incertae sedis</taxon>
        <taxon>Phaeotrichales</taxon>
        <taxon>Phaeotrichaceae</taxon>
        <taxon>Trichodelitschia</taxon>
    </lineage>
</organism>
<keyword evidence="6" id="KW-0949">S-adenosyl-L-methionine</keyword>
<keyword evidence="7 8" id="KW-0539">Nucleus</keyword>
<evidence type="ECO:0000256" key="7">
    <source>
        <dbReference type="ARBA" id="ARBA00023242"/>
    </source>
</evidence>
<feature type="domain" description="RMT2" evidence="10">
    <location>
        <begin position="201"/>
        <end position="428"/>
    </location>
</feature>
<keyword evidence="5 8" id="KW-0808">Transferase</keyword>
<comment type="subunit">
    <text evidence="2 8">Monomer.</text>
</comment>
<dbReference type="SUPFAM" id="SSF48403">
    <property type="entry name" value="Ankyrin repeat"/>
    <property type="match status" value="1"/>
</dbReference>
<dbReference type="InterPro" id="IPR026480">
    <property type="entry name" value="RMT2_dom"/>
</dbReference>
<gene>
    <name evidence="11" type="ORF">EJ06DRAFT_528310</name>
</gene>
<dbReference type="PANTHER" id="PTHR32379:SF1">
    <property type="entry name" value="GUANIDINOACETATE N-METHYLTRANSFERASE"/>
    <property type="match status" value="1"/>
</dbReference>
<keyword evidence="12" id="KW-1185">Reference proteome</keyword>
<evidence type="ECO:0000256" key="5">
    <source>
        <dbReference type="ARBA" id="ARBA00022679"/>
    </source>
</evidence>
<comment type="similarity">
    <text evidence="8">Belongs to the class I-like SAM-binding methyltransferase superfamily. RMT2 methyltransferase family.</text>
</comment>
<proteinExistence type="inferred from homology"/>
<evidence type="ECO:0000313" key="11">
    <source>
        <dbReference type="EMBL" id="KAF2402180.1"/>
    </source>
</evidence>
<dbReference type="InterPro" id="IPR051038">
    <property type="entry name" value="RMT2/GAMT_Mtase"/>
</dbReference>
<reference evidence="11" key="1">
    <citation type="journal article" date="2020" name="Stud. Mycol.">
        <title>101 Dothideomycetes genomes: a test case for predicting lifestyles and emergence of pathogens.</title>
        <authorList>
            <person name="Haridas S."/>
            <person name="Albert R."/>
            <person name="Binder M."/>
            <person name="Bloem J."/>
            <person name="Labutti K."/>
            <person name="Salamov A."/>
            <person name="Andreopoulos B."/>
            <person name="Baker S."/>
            <person name="Barry K."/>
            <person name="Bills G."/>
            <person name="Bluhm B."/>
            <person name="Cannon C."/>
            <person name="Castanera R."/>
            <person name="Culley D."/>
            <person name="Daum C."/>
            <person name="Ezra D."/>
            <person name="Gonzalez J."/>
            <person name="Henrissat B."/>
            <person name="Kuo A."/>
            <person name="Liang C."/>
            <person name="Lipzen A."/>
            <person name="Lutzoni F."/>
            <person name="Magnuson J."/>
            <person name="Mondo S."/>
            <person name="Nolan M."/>
            <person name="Ohm R."/>
            <person name="Pangilinan J."/>
            <person name="Park H.-J."/>
            <person name="Ramirez L."/>
            <person name="Alfaro M."/>
            <person name="Sun H."/>
            <person name="Tritt A."/>
            <person name="Yoshinaga Y."/>
            <person name="Zwiers L.-H."/>
            <person name="Turgeon B."/>
            <person name="Goodwin S."/>
            <person name="Spatafora J."/>
            <person name="Crous P."/>
            <person name="Grigoriev I."/>
        </authorList>
    </citation>
    <scope>NUCLEOTIDE SEQUENCE</scope>
    <source>
        <strain evidence="11">CBS 262.69</strain>
    </source>
</reference>
<dbReference type="EMBL" id="ML996691">
    <property type="protein sequence ID" value="KAF2402180.1"/>
    <property type="molecule type" value="Genomic_DNA"/>
</dbReference>
<dbReference type="Gene3D" id="3.40.50.150">
    <property type="entry name" value="Vaccinia Virus protein VP39"/>
    <property type="match status" value="1"/>
</dbReference>
<dbReference type="GO" id="GO:0005737">
    <property type="term" value="C:cytoplasm"/>
    <property type="evidence" value="ECO:0007669"/>
    <property type="project" value="UniProtKB-SubCell"/>
</dbReference>
<keyword evidence="3 8" id="KW-0963">Cytoplasm</keyword>
<dbReference type="GO" id="GO:0019702">
    <property type="term" value="F:protein arginine N5-methyltransferase activity"/>
    <property type="evidence" value="ECO:0007669"/>
    <property type="project" value="TreeGrafter"/>
</dbReference>
<dbReference type="PIRSF" id="PIRSF038148">
    <property type="entry name" value="Arginine_N-mtfrase-2"/>
    <property type="match status" value="1"/>
</dbReference>
<dbReference type="SUPFAM" id="SSF53335">
    <property type="entry name" value="S-adenosyl-L-methionine-dependent methyltransferases"/>
    <property type="match status" value="1"/>
</dbReference>
<evidence type="ECO:0000256" key="9">
    <source>
        <dbReference type="SAM" id="MobiDB-lite"/>
    </source>
</evidence>
<evidence type="ECO:0000256" key="2">
    <source>
        <dbReference type="ARBA" id="ARBA00011245"/>
    </source>
</evidence>
<dbReference type="OrthoDB" id="19014at2759"/>
<dbReference type="Proteomes" id="UP000799640">
    <property type="component" value="Unassembled WGS sequence"/>
</dbReference>
<feature type="region of interest" description="Disordered" evidence="9">
    <location>
        <begin position="73"/>
        <end position="94"/>
    </location>
</feature>
<dbReference type="Gene3D" id="1.25.40.20">
    <property type="entry name" value="Ankyrin repeat-containing domain"/>
    <property type="match status" value="1"/>
</dbReference>
<evidence type="ECO:0000256" key="8">
    <source>
        <dbReference type="PIRNR" id="PIRNR038148"/>
    </source>
</evidence>